<accession>C7N357</accession>
<evidence type="ECO:0000313" key="1">
    <source>
        <dbReference type="EMBL" id="ACV21578.1"/>
    </source>
</evidence>
<organism evidence="1 2">
    <name type="scientific">Slackia heliotrinireducens (strain ATCC 29202 / DSM 20476 / NCTC 11029 / RHS 1)</name>
    <name type="common">Peptococcus heliotrinreducens</name>
    <dbReference type="NCBI Taxonomy" id="471855"/>
    <lineage>
        <taxon>Bacteria</taxon>
        <taxon>Bacillati</taxon>
        <taxon>Actinomycetota</taxon>
        <taxon>Coriobacteriia</taxon>
        <taxon>Eggerthellales</taxon>
        <taxon>Eggerthellaceae</taxon>
        <taxon>Slackia</taxon>
    </lineage>
</organism>
<name>C7N357_SLAHD</name>
<gene>
    <name evidence="1" type="ordered locus">Shel_05190</name>
</gene>
<dbReference type="KEGG" id="shi:Shel_05190"/>
<dbReference type="EMBL" id="CP001684">
    <property type="protein sequence ID" value="ACV21578.1"/>
    <property type="molecule type" value="Genomic_DNA"/>
</dbReference>
<dbReference type="STRING" id="471855.Shel_05190"/>
<reference evidence="1 2" key="1">
    <citation type="journal article" date="2009" name="Stand. Genomic Sci.">
        <title>Complete genome sequence of Slackia heliotrinireducens type strain (RHS 1).</title>
        <authorList>
            <person name="Pukall R."/>
            <person name="Lapidus A."/>
            <person name="Nolan M."/>
            <person name="Copeland A."/>
            <person name="Glavina Del Rio T."/>
            <person name="Lucas S."/>
            <person name="Chen F."/>
            <person name="Tice H."/>
            <person name="Cheng J.F."/>
            <person name="Chertkov O."/>
            <person name="Bruce D."/>
            <person name="Goodwin L."/>
            <person name="Kuske C."/>
            <person name="Brettin T."/>
            <person name="Detter J.C."/>
            <person name="Han C."/>
            <person name="Pitluck S."/>
            <person name="Pati A."/>
            <person name="Mavrommatis K."/>
            <person name="Ivanova N."/>
            <person name="Ovchinnikova G."/>
            <person name="Chen A."/>
            <person name="Palaniappan K."/>
            <person name="Schneider S."/>
            <person name="Rohde M."/>
            <person name="Chain P."/>
            <person name="D'haeseleer P."/>
            <person name="Goker M."/>
            <person name="Bristow J."/>
            <person name="Eisen J.A."/>
            <person name="Markowitz V."/>
            <person name="Kyrpides N.C."/>
            <person name="Klenk H.P."/>
            <person name="Hugenholtz P."/>
        </authorList>
    </citation>
    <scope>NUCLEOTIDE SEQUENCE [LARGE SCALE GENOMIC DNA]</scope>
    <source>
        <strain evidence="2">ATCC 29202 / DSM 20476 / NCTC 11029 / RHS 1</strain>
    </source>
</reference>
<dbReference type="HOGENOM" id="CLU_2411613_0_0_11"/>
<proteinExistence type="predicted"/>
<dbReference type="RefSeq" id="WP_012797683.1">
    <property type="nucleotide sequence ID" value="NC_013165.1"/>
</dbReference>
<sequence>MDEYTECDQCNRRCPVDALRCGRGRARYTELTGKEYTPTKPIEEDDGEAYRRMIRERRARRMKKAQVGQQADNADLVVRDVAEAASSQGDSA</sequence>
<dbReference type="AlphaFoldDB" id="C7N357"/>
<keyword evidence="2" id="KW-1185">Reference proteome</keyword>
<protein>
    <submittedName>
        <fullName evidence="1">Uncharacterized protein</fullName>
    </submittedName>
</protein>
<evidence type="ECO:0000313" key="2">
    <source>
        <dbReference type="Proteomes" id="UP000002026"/>
    </source>
</evidence>
<dbReference type="Proteomes" id="UP000002026">
    <property type="component" value="Chromosome"/>
</dbReference>